<evidence type="ECO:0000256" key="2">
    <source>
        <dbReference type="ARBA" id="ARBA00022703"/>
    </source>
</evidence>
<dbReference type="InterPro" id="IPR000488">
    <property type="entry name" value="Death_dom"/>
</dbReference>
<evidence type="ECO:0000256" key="9">
    <source>
        <dbReference type="PROSITE-ProRule" id="PRU00206"/>
    </source>
</evidence>
<evidence type="ECO:0000259" key="12">
    <source>
        <dbReference type="PROSITE" id="PS50017"/>
    </source>
</evidence>
<keyword evidence="8" id="KW-0325">Glycoprotein</keyword>
<evidence type="ECO:0000256" key="4">
    <source>
        <dbReference type="ARBA" id="ARBA00022737"/>
    </source>
</evidence>
<evidence type="ECO:0000256" key="8">
    <source>
        <dbReference type="ARBA" id="ARBA00023180"/>
    </source>
</evidence>
<dbReference type="CDD" id="cd15837">
    <property type="entry name" value="TNFRSF26"/>
    <property type="match status" value="1"/>
</dbReference>
<keyword evidence="11" id="KW-0812">Transmembrane</keyword>
<feature type="transmembrane region" description="Helical" evidence="11">
    <location>
        <begin position="204"/>
        <end position="230"/>
    </location>
</feature>
<evidence type="ECO:0000256" key="1">
    <source>
        <dbReference type="ARBA" id="ARBA00004370"/>
    </source>
</evidence>
<feature type="disulfide bond" evidence="9">
    <location>
        <begin position="122"/>
        <end position="140"/>
    </location>
</feature>
<feature type="domain" description="TNFR-Cys" evidence="13">
    <location>
        <begin position="100"/>
        <end position="140"/>
    </location>
</feature>
<feature type="repeat" description="TNFR-Cys" evidence="9">
    <location>
        <begin position="100"/>
        <end position="140"/>
    </location>
</feature>
<keyword evidence="4" id="KW-0677">Repeat</keyword>
<feature type="region of interest" description="Disordered" evidence="10">
    <location>
        <begin position="249"/>
        <end position="323"/>
    </location>
</feature>
<keyword evidence="2" id="KW-0053">Apoptosis</keyword>
<comment type="subcellular location">
    <subcellularLocation>
        <location evidence="1">Membrane</location>
    </subcellularLocation>
</comment>
<dbReference type="GO" id="GO:0009986">
    <property type="term" value="C:cell surface"/>
    <property type="evidence" value="ECO:0007669"/>
    <property type="project" value="TreeGrafter"/>
</dbReference>
<dbReference type="Proteomes" id="UP000694425">
    <property type="component" value="Unplaced"/>
</dbReference>
<name>A0A8C7EN31_NEOVI</name>
<feature type="domain" description="TNFR-Cys" evidence="13">
    <location>
        <begin position="141"/>
        <end position="180"/>
    </location>
</feature>
<dbReference type="Gene3D" id="1.10.533.10">
    <property type="entry name" value="Death Domain, Fas"/>
    <property type="match status" value="1"/>
</dbReference>
<keyword evidence="5 11" id="KW-0472">Membrane</keyword>
<dbReference type="GeneTree" id="ENSGT00930000151070"/>
<evidence type="ECO:0000256" key="11">
    <source>
        <dbReference type="SAM" id="Phobius"/>
    </source>
</evidence>
<dbReference type="Ensembl" id="ENSNVIT00000012570.1">
    <property type="protein sequence ID" value="ENSNVIP00000010724.1"/>
    <property type="gene ID" value="ENSNVIG00000008512.1"/>
</dbReference>
<dbReference type="PROSITE" id="PS50050">
    <property type="entry name" value="TNFR_NGFR_2"/>
    <property type="match status" value="2"/>
</dbReference>
<dbReference type="GO" id="GO:0005886">
    <property type="term" value="C:plasma membrane"/>
    <property type="evidence" value="ECO:0007669"/>
    <property type="project" value="TreeGrafter"/>
</dbReference>
<evidence type="ECO:0000259" key="13">
    <source>
        <dbReference type="PROSITE" id="PS50050"/>
    </source>
</evidence>
<evidence type="ECO:0000313" key="15">
    <source>
        <dbReference type="Proteomes" id="UP000694425"/>
    </source>
</evidence>
<dbReference type="SMART" id="SM00208">
    <property type="entry name" value="TNFR"/>
    <property type="match status" value="3"/>
</dbReference>
<keyword evidence="7" id="KW-0675">Receptor</keyword>
<sequence length="461" mass="50074">EVPTRCHPSNADPRERAGAVPCVLPPVPPEGVCGSVSSSGFSDDPHLLFCSKVPLPGGEPGCGLDEYQPDGLERCCKKCPAGSHVSRHCGVNHGVPLCSQCEPGTFLAHRNGQPSCQPCTACRADQEVVAACTQTSDRQCQCKTGNFYCDSLNCAENCFRCNRCAGAVIRPCNATHNTVCDSDAGADTPGKITPKDVSAHWSKIVAVVFGIFSFIIIIIGVFFGVFYYFCKRKGLWPRWRFTSICRGTADGPGSTTRPWHSDSLVPLNSENEQPAADVEASSSGARLEREGSASPPTAAPHPAPSEEPAEATEPLQGAVGGSPVIPQQALQSVDPMAPGLPTLRNLEQEYEAKYFVRDPSREAQIYYKFESSISDRDWKPFMRFLGLGDSDIDNCESQYPGDVMEQHHQMLRVWRTRTGSGASVFGLLAALHKMQLRMPLENIINWLLDEGLLGRRAETSE</sequence>
<dbReference type="InterPro" id="IPR011029">
    <property type="entry name" value="DEATH-like_dom_sf"/>
</dbReference>
<dbReference type="PANTHER" id="PTHR46330">
    <property type="entry name" value="TUMOR NECROSIS FACTOR RECEPTOR SUPERFAMILY MEMBER 10B"/>
    <property type="match status" value="1"/>
</dbReference>
<dbReference type="InterPro" id="IPR001368">
    <property type="entry name" value="TNFR/NGFR_Cys_rich_reg"/>
</dbReference>
<feature type="disulfide bond" evidence="9">
    <location>
        <begin position="101"/>
        <end position="116"/>
    </location>
</feature>
<keyword evidence="3" id="KW-0732">Signal</keyword>
<dbReference type="SMART" id="SM00005">
    <property type="entry name" value="DEATH"/>
    <property type="match status" value="1"/>
</dbReference>
<evidence type="ECO:0000256" key="5">
    <source>
        <dbReference type="ARBA" id="ARBA00023136"/>
    </source>
</evidence>
<evidence type="ECO:0008006" key="16">
    <source>
        <dbReference type="Google" id="ProtNLM"/>
    </source>
</evidence>
<reference evidence="14" key="1">
    <citation type="submission" date="2025-08" db="UniProtKB">
        <authorList>
            <consortium name="Ensembl"/>
        </authorList>
    </citation>
    <scope>IDENTIFICATION</scope>
</reference>
<accession>A0A8C7EN31</accession>
<dbReference type="PANTHER" id="PTHR46330:SF14">
    <property type="entry name" value="TUMOR NECROSIS FACTOR RECEPTOR SUPERFAMILY MEMBER 1A"/>
    <property type="match status" value="1"/>
</dbReference>
<comment type="caution">
    <text evidence="9">Lacks conserved residue(s) required for the propagation of feature annotation.</text>
</comment>
<dbReference type="Pfam" id="PF00020">
    <property type="entry name" value="TNFR_c6"/>
    <property type="match status" value="2"/>
</dbReference>
<dbReference type="SUPFAM" id="SSF57586">
    <property type="entry name" value="TNF receptor-like"/>
    <property type="match status" value="2"/>
</dbReference>
<dbReference type="AlphaFoldDB" id="A0A8C7EN31"/>
<evidence type="ECO:0000256" key="6">
    <source>
        <dbReference type="ARBA" id="ARBA00023157"/>
    </source>
</evidence>
<dbReference type="Pfam" id="PF00531">
    <property type="entry name" value="Death"/>
    <property type="match status" value="1"/>
</dbReference>
<dbReference type="InterPro" id="IPR052491">
    <property type="entry name" value="TNFRSF10"/>
</dbReference>
<keyword evidence="6 9" id="KW-1015">Disulfide bond</keyword>
<dbReference type="Gene3D" id="2.10.50.10">
    <property type="entry name" value="Tumor Necrosis Factor Receptor, subunit A, domain 2"/>
    <property type="match status" value="2"/>
</dbReference>
<dbReference type="GO" id="GO:0036462">
    <property type="term" value="P:TRAIL-activated apoptotic signaling pathway"/>
    <property type="evidence" value="ECO:0007669"/>
    <property type="project" value="TreeGrafter"/>
</dbReference>
<protein>
    <recommendedName>
        <fullName evidence="16">Tumor necrosis factor receptor superfamily member 1A</fullName>
    </recommendedName>
</protein>
<reference evidence="14" key="2">
    <citation type="submission" date="2025-09" db="UniProtKB">
        <authorList>
            <consortium name="Ensembl"/>
        </authorList>
    </citation>
    <scope>IDENTIFICATION</scope>
</reference>
<dbReference type="InterPro" id="IPR034062">
    <property type="entry name" value="TNFRSF26_N"/>
</dbReference>
<evidence type="ECO:0000313" key="14">
    <source>
        <dbReference type="Ensembl" id="ENSNVIP00000010724.1"/>
    </source>
</evidence>
<proteinExistence type="predicted"/>
<dbReference type="GO" id="GO:0043065">
    <property type="term" value="P:positive regulation of apoptotic process"/>
    <property type="evidence" value="ECO:0007669"/>
    <property type="project" value="TreeGrafter"/>
</dbReference>
<keyword evidence="15" id="KW-1185">Reference proteome</keyword>
<feature type="disulfide bond" evidence="9">
    <location>
        <begin position="119"/>
        <end position="132"/>
    </location>
</feature>
<dbReference type="PROSITE" id="PS50017">
    <property type="entry name" value="DEATH_DOMAIN"/>
    <property type="match status" value="1"/>
</dbReference>
<evidence type="ECO:0000256" key="7">
    <source>
        <dbReference type="ARBA" id="ARBA00023170"/>
    </source>
</evidence>
<feature type="domain" description="Death" evidence="12">
    <location>
        <begin position="377"/>
        <end position="447"/>
    </location>
</feature>
<feature type="repeat" description="TNFR-Cys" evidence="9">
    <location>
        <begin position="141"/>
        <end position="180"/>
    </location>
</feature>
<dbReference type="SUPFAM" id="SSF47986">
    <property type="entry name" value="DEATH domain"/>
    <property type="match status" value="1"/>
</dbReference>
<keyword evidence="11" id="KW-1133">Transmembrane helix</keyword>
<organism evidence="14 15">
    <name type="scientific">Neovison vison</name>
    <name type="common">American mink</name>
    <name type="synonym">Mustela vison</name>
    <dbReference type="NCBI Taxonomy" id="452646"/>
    <lineage>
        <taxon>Eukaryota</taxon>
        <taxon>Metazoa</taxon>
        <taxon>Chordata</taxon>
        <taxon>Craniata</taxon>
        <taxon>Vertebrata</taxon>
        <taxon>Euteleostomi</taxon>
        <taxon>Mammalia</taxon>
        <taxon>Eutheria</taxon>
        <taxon>Laurasiatheria</taxon>
        <taxon>Carnivora</taxon>
        <taxon>Caniformia</taxon>
        <taxon>Musteloidea</taxon>
        <taxon>Mustelidae</taxon>
        <taxon>Mustelinae</taxon>
        <taxon>Neogale</taxon>
    </lineage>
</organism>
<evidence type="ECO:0000256" key="10">
    <source>
        <dbReference type="SAM" id="MobiDB-lite"/>
    </source>
</evidence>
<evidence type="ECO:0000256" key="3">
    <source>
        <dbReference type="ARBA" id="ARBA00022729"/>
    </source>
</evidence>